<feature type="transmembrane region" description="Helical" evidence="7">
    <location>
        <begin position="189"/>
        <end position="207"/>
    </location>
</feature>
<dbReference type="Proteomes" id="UP000319257">
    <property type="component" value="Unassembled WGS sequence"/>
</dbReference>
<feature type="transmembrane region" description="Helical" evidence="7">
    <location>
        <begin position="412"/>
        <end position="431"/>
    </location>
</feature>
<dbReference type="GO" id="GO:0005886">
    <property type="term" value="C:plasma membrane"/>
    <property type="evidence" value="ECO:0007669"/>
    <property type="project" value="TreeGrafter"/>
</dbReference>
<dbReference type="OrthoDB" id="2018619at2759"/>
<dbReference type="PANTHER" id="PTHR30618">
    <property type="entry name" value="NCS1 FAMILY PURINE/PYRIMIDINE TRANSPORTER"/>
    <property type="match status" value="1"/>
</dbReference>
<evidence type="ECO:0000256" key="7">
    <source>
        <dbReference type="SAM" id="Phobius"/>
    </source>
</evidence>
<feature type="transmembrane region" description="Helical" evidence="7">
    <location>
        <begin position="92"/>
        <end position="113"/>
    </location>
</feature>
<dbReference type="InParanoid" id="A0A507BPF9"/>
<protein>
    <submittedName>
        <fullName evidence="8">Uncharacterized protein</fullName>
    </submittedName>
</protein>
<dbReference type="AlphaFoldDB" id="A0A507BPF9"/>
<dbReference type="FunFam" id="1.10.4160.10:FF:000001">
    <property type="entry name" value="Uracil permease, putative"/>
    <property type="match status" value="1"/>
</dbReference>
<evidence type="ECO:0000256" key="6">
    <source>
        <dbReference type="SAM" id="MobiDB-lite"/>
    </source>
</evidence>
<evidence type="ECO:0000256" key="1">
    <source>
        <dbReference type="ARBA" id="ARBA00004141"/>
    </source>
</evidence>
<feature type="region of interest" description="Disordered" evidence="6">
    <location>
        <begin position="538"/>
        <end position="573"/>
    </location>
</feature>
<dbReference type="GO" id="GO:0015205">
    <property type="term" value="F:nucleobase transmembrane transporter activity"/>
    <property type="evidence" value="ECO:0007669"/>
    <property type="project" value="TreeGrafter"/>
</dbReference>
<evidence type="ECO:0000256" key="5">
    <source>
        <dbReference type="ARBA" id="ARBA00023136"/>
    </source>
</evidence>
<keyword evidence="4 7" id="KW-1133">Transmembrane helix</keyword>
<dbReference type="RefSeq" id="XP_031000351.1">
    <property type="nucleotide sequence ID" value="XM_031136693.1"/>
</dbReference>
<comment type="caution">
    <text evidence="8">The sequence shown here is derived from an EMBL/GenBank/DDBJ whole genome shotgun (WGS) entry which is preliminary data.</text>
</comment>
<evidence type="ECO:0000256" key="2">
    <source>
        <dbReference type="ARBA" id="ARBA00008974"/>
    </source>
</evidence>
<accession>A0A507BPF9</accession>
<feature type="compositionally biased region" description="Polar residues" evidence="6">
    <location>
        <begin position="540"/>
        <end position="553"/>
    </location>
</feature>
<feature type="transmembrane region" description="Helical" evidence="7">
    <location>
        <begin position="381"/>
        <end position="400"/>
    </location>
</feature>
<keyword evidence="9" id="KW-1185">Reference proteome</keyword>
<evidence type="ECO:0000313" key="8">
    <source>
        <dbReference type="EMBL" id="TPX18640.1"/>
    </source>
</evidence>
<dbReference type="Gene3D" id="1.10.4160.10">
    <property type="entry name" value="Hydantoin permease"/>
    <property type="match status" value="1"/>
</dbReference>
<dbReference type="InterPro" id="IPR001248">
    <property type="entry name" value="Pur-cyt_permease"/>
</dbReference>
<dbReference type="PANTHER" id="PTHR30618:SF0">
    <property type="entry name" value="PURINE-URACIL PERMEASE NCS1"/>
    <property type="match status" value="1"/>
</dbReference>
<gene>
    <name evidence="8" type="ORF">E0L32_002497</name>
</gene>
<feature type="transmembrane region" description="Helical" evidence="7">
    <location>
        <begin position="452"/>
        <end position="474"/>
    </location>
</feature>
<organism evidence="8 9">
    <name type="scientific">Thyridium curvatum</name>
    <dbReference type="NCBI Taxonomy" id="1093900"/>
    <lineage>
        <taxon>Eukaryota</taxon>
        <taxon>Fungi</taxon>
        <taxon>Dikarya</taxon>
        <taxon>Ascomycota</taxon>
        <taxon>Pezizomycotina</taxon>
        <taxon>Sordariomycetes</taxon>
        <taxon>Sordariomycetidae</taxon>
        <taxon>Thyridiales</taxon>
        <taxon>Thyridiaceae</taxon>
        <taxon>Thyridium</taxon>
    </lineage>
</organism>
<feature type="transmembrane region" description="Helical" evidence="7">
    <location>
        <begin position="119"/>
        <end position="138"/>
    </location>
</feature>
<dbReference type="InterPro" id="IPR012681">
    <property type="entry name" value="NCS1"/>
</dbReference>
<dbReference type="InterPro" id="IPR045225">
    <property type="entry name" value="Uracil/uridine/allantoin_perm"/>
</dbReference>
<dbReference type="Pfam" id="PF02133">
    <property type="entry name" value="Transp_cyt_pur"/>
    <property type="match status" value="1"/>
</dbReference>
<keyword evidence="3 7" id="KW-0812">Transmembrane</keyword>
<evidence type="ECO:0000256" key="4">
    <source>
        <dbReference type="ARBA" id="ARBA00022989"/>
    </source>
</evidence>
<keyword evidence="5 7" id="KW-0472">Membrane</keyword>
<feature type="transmembrane region" description="Helical" evidence="7">
    <location>
        <begin position="494"/>
        <end position="514"/>
    </location>
</feature>
<reference evidence="8 9" key="1">
    <citation type="submission" date="2019-06" db="EMBL/GenBank/DDBJ databases">
        <title>Draft genome sequence of the filamentous fungus Phialemoniopsis curvata isolated from diesel fuel.</title>
        <authorList>
            <person name="Varaljay V.A."/>
            <person name="Lyon W.J."/>
            <person name="Crouch A.L."/>
            <person name="Drake C.E."/>
            <person name="Hollomon J.M."/>
            <person name="Nadeau L.J."/>
            <person name="Nunn H.S."/>
            <person name="Stevenson B.S."/>
            <person name="Bojanowski C.L."/>
            <person name="Crookes-Goodson W.J."/>
        </authorList>
    </citation>
    <scope>NUCLEOTIDE SEQUENCE [LARGE SCALE GENOMIC DNA]</scope>
    <source>
        <strain evidence="8 9">D216</strain>
    </source>
</reference>
<feature type="transmembrane region" description="Helical" evidence="7">
    <location>
        <begin position="340"/>
        <end position="360"/>
    </location>
</feature>
<dbReference type="EMBL" id="SKBQ01000010">
    <property type="protein sequence ID" value="TPX18640.1"/>
    <property type="molecule type" value="Genomic_DNA"/>
</dbReference>
<dbReference type="GeneID" id="41969944"/>
<dbReference type="NCBIfam" id="TIGR00800">
    <property type="entry name" value="ncs1"/>
    <property type="match status" value="1"/>
</dbReference>
<name>A0A507BPF9_9PEZI</name>
<sequence length="573" mass="63045">MDPLGVQSRGIRIRNKVHARLTEPKSWLLPKQSSSIAPPDVWTNADQDPVPVEKRTWTSWTFITYWFSDLVTISTWTAASSIMTTGLTATDAILITLVAAICNAIPTVLNGAIGSDLHIPFPIAVRASFGYWLSYFVVISRGILALFWFGVQSASGGTCVRQMLIAIWPSFGRLPNHLPDSAGTTSQGLISYFIYWVIQFPLLLVPTHRLQYMFWAKTALVTPMAVAMVIWITVKAGGNGAFFYAPSTVHGSERAWLWLANLTSVTGGYSTLACNIPDFSRFSQTRGAQVWQLPFIPIFKVLIGVFGIIAASASQEVFGKTSWNPLDIVGQWQGSSGGRAAAFFCAGIWLLAQISVNISANSISFANDITTLLPRYFNIRRGVVFASLIGGWALCPWIIVASAKAFLNFMSAYAIFMAPIAAVLCVDYWIVKKRRYDVPALYDPRGIYRYDYGVNWRALVVLVLTIVPLLPALAKTVAPNNVDIDQGLQNLFTFNWLYGFFVSASIYLVLNFFFPHEKTLISHVVQGYDVTPGVVDDAESQTTEPVEKGSQQFPEKEGTGNRPVAAAGEASIV</sequence>
<comment type="subcellular location">
    <subcellularLocation>
        <location evidence="1">Membrane</location>
        <topology evidence="1">Multi-pass membrane protein</topology>
    </subcellularLocation>
</comment>
<evidence type="ECO:0000313" key="9">
    <source>
        <dbReference type="Proteomes" id="UP000319257"/>
    </source>
</evidence>
<comment type="similarity">
    <text evidence="2">Belongs to the purine-cytosine permease (2.A.39) family.</text>
</comment>
<feature type="transmembrane region" description="Helical" evidence="7">
    <location>
        <begin position="293"/>
        <end position="313"/>
    </location>
</feature>
<feature type="transmembrane region" description="Helical" evidence="7">
    <location>
        <begin position="254"/>
        <end position="272"/>
    </location>
</feature>
<feature type="transmembrane region" description="Helical" evidence="7">
    <location>
        <begin position="214"/>
        <end position="234"/>
    </location>
</feature>
<evidence type="ECO:0000256" key="3">
    <source>
        <dbReference type="ARBA" id="ARBA00022692"/>
    </source>
</evidence>
<dbReference type="CDD" id="cd11482">
    <property type="entry name" value="SLC-NCS1sbd_NRT1-like"/>
    <property type="match status" value="1"/>
</dbReference>
<proteinExistence type="inferred from homology"/>